<feature type="region of interest" description="Disordered" evidence="3">
    <location>
        <begin position="154"/>
        <end position="183"/>
    </location>
</feature>
<accession>A0A248TL12</accession>
<feature type="transmembrane region" description="Helical" evidence="4">
    <location>
        <begin position="12"/>
        <end position="35"/>
    </location>
</feature>
<evidence type="ECO:0008006" key="7">
    <source>
        <dbReference type="Google" id="ProtNLM"/>
    </source>
</evidence>
<gene>
    <name evidence="5" type="ORF">CKF48_16905</name>
</gene>
<dbReference type="RefSeq" id="WP_095372386.1">
    <property type="nucleotide sequence ID" value="NZ_CP022983.1"/>
</dbReference>
<dbReference type="GO" id="GO:0009986">
    <property type="term" value="C:cell surface"/>
    <property type="evidence" value="ECO:0007669"/>
    <property type="project" value="UniProtKB-SubCell"/>
</dbReference>
<dbReference type="GO" id="GO:0030420">
    <property type="term" value="P:establishment of competence for transformation"/>
    <property type="evidence" value="ECO:0007669"/>
    <property type="project" value="UniProtKB-KW"/>
</dbReference>
<reference evidence="5 6" key="1">
    <citation type="submission" date="2017-08" db="EMBL/GenBank/DDBJ databases">
        <title>Complete Genome Sequence of Bacillus kochii Oregon-R-modENCODE STRAIN BDGP4, isolated from Drosophila melanogaster gut.</title>
        <authorList>
            <person name="Wan K.H."/>
            <person name="Yu C."/>
            <person name="Park S."/>
            <person name="Hammonds A.S."/>
            <person name="Booth B.W."/>
            <person name="Celniker S.E."/>
        </authorList>
    </citation>
    <scope>NUCLEOTIDE SEQUENCE [LARGE SCALE GENOMIC DNA]</scope>
    <source>
        <strain evidence="5 6">BDGP4</strain>
    </source>
</reference>
<sequence length="512" mass="55817">MGQYNYKNNIGMTLIEVLATIAILSIISSVIYGTFISMEKTKSKTFTSVNLRQESNLIMAYLRDLHQVKYATTPQYSLSLPSLLLRNDIHFKDISIKPANQSTADPYCSYHEDDVKPLEDCLISSDVIDVQFTLAGGEDTFGVHTKINKLLIGDKEDDSGNVENPGDGEDNGEDPDEGENSTCSDSFYQCMIESQLFLHGSSFAFHGNRINGSDATIYIGDSLKTAQINGGALSSVSNLFIDGDVNLQGGSAGLGSASKPGQVCINGDFSASGGRSIYGHTVVNGRANIKDTTFYQPLTIMKDAVLPGGTYKDNVHIGGDTYIKDAYFEKALFSHQDLTVDWTPSFSPSALATYVGELYHPNNIDLSAYQKGSSLEKLTSCSIPSYPLLKTKPAGWYEANGYGSSVKSENMKLFGEDITISPYLDEKYRYINSFSKAVIIATGDVYIGSQSQWIERFSGVVFAPYGSVTFYGGEFNGSIIAKNGVYLMSGGTTVNYIPISDFFAQEKDFPLE</sequence>
<protein>
    <recommendedName>
        <fullName evidence="7">Prepilin-type N-terminal cleavage/methylation domain-containing protein</fullName>
    </recommendedName>
</protein>
<feature type="compositionally biased region" description="Acidic residues" evidence="3">
    <location>
        <begin position="155"/>
        <end position="179"/>
    </location>
</feature>
<keyword evidence="4" id="KW-0812">Transmembrane</keyword>
<comment type="subcellular location">
    <subcellularLocation>
        <location evidence="1">Cell surface</location>
    </subcellularLocation>
</comment>
<name>A0A248TL12_9BACI</name>
<dbReference type="InterPro" id="IPR012902">
    <property type="entry name" value="N_methyl_site"/>
</dbReference>
<dbReference type="NCBIfam" id="TIGR02532">
    <property type="entry name" value="IV_pilin_GFxxxE"/>
    <property type="match status" value="1"/>
</dbReference>
<keyword evidence="4" id="KW-1133">Transmembrane helix</keyword>
<dbReference type="Pfam" id="PF07963">
    <property type="entry name" value="N_methyl"/>
    <property type="match status" value="1"/>
</dbReference>
<keyword evidence="2" id="KW-0178">Competence</keyword>
<evidence type="ECO:0000313" key="5">
    <source>
        <dbReference type="EMBL" id="ASV68819.1"/>
    </source>
</evidence>
<evidence type="ECO:0000256" key="1">
    <source>
        <dbReference type="ARBA" id="ARBA00004241"/>
    </source>
</evidence>
<evidence type="ECO:0000313" key="6">
    <source>
        <dbReference type="Proteomes" id="UP000215137"/>
    </source>
</evidence>
<keyword evidence="6" id="KW-1185">Reference proteome</keyword>
<organism evidence="5 6">
    <name type="scientific">Cytobacillus kochii</name>
    <dbReference type="NCBI Taxonomy" id="859143"/>
    <lineage>
        <taxon>Bacteria</taxon>
        <taxon>Bacillati</taxon>
        <taxon>Bacillota</taxon>
        <taxon>Bacilli</taxon>
        <taxon>Bacillales</taxon>
        <taxon>Bacillaceae</taxon>
        <taxon>Cytobacillus</taxon>
    </lineage>
</organism>
<evidence type="ECO:0000256" key="2">
    <source>
        <dbReference type="ARBA" id="ARBA00023287"/>
    </source>
</evidence>
<evidence type="ECO:0000256" key="4">
    <source>
        <dbReference type="SAM" id="Phobius"/>
    </source>
</evidence>
<dbReference type="OrthoDB" id="2080124at2"/>
<dbReference type="KEGG" id="bko:CKF48_16905"/>
<evidence type="ECO:0000256" key="3">
    <source>
        <dbReference type="SAM" id="MobiDB-lite"/>
    </source>
</evidence>
<keyword evidence="4" id="KW-0472">Membrane</keyword>
<proteinExistence type="predicted"/>
<dbReference type="AlphaFoldDB" id="A0A248TL12"/>
<dbReference type="EMBL" id="CP022983">
    <property type="protein sequence ID" value="ASV68819.1"/>
    <property type="molecule type" value="Genomic_DNA"/>
</dbReference>
<dbReference type="Proteomes" id="UP000215137">
    <property type="component" value="Chromosome"/>
</dbReference>